<accession>A0A4Q7YI20</accession>
<dbReference type="Pfam" id="PF00561">
    <property type="entry name" value="Abhydrolase_1"/>
    <property type="match status" value="1"/>
</dbReference>
<dbReference type="InterPro" id="IPR012020">
    <property type="entry name" value="ABHD4"/>
</dbReference>
<name>A0A4Q7YI20_9GAMM</name>
<dbReference type="PANTHER" id="PTHR10794:SF94">
    <property type="entry name" value="ESTERASE YHET-RELATED"/>
    <property type="match status" value="1"/>
</dbReference>
<dbReference type="InterPro" id="IPR050960">
    <property type="entry name" value="AB_hydrolase_4_sf"/>
</dbReference>
<evidence type="ECO:0000256" key="1">
    <source>
        <dbReference type="ARBA" id="ARBA00010884"/>
    </source>
</evidence>
<dbReference type="PANTHER" id="PTHR10794">
    <property type="entry name" value="ABHYDROLASE DOMAIN-CONTAINING PROTEIN"/>
    <property type="match status" value="1"/>
</dbReference>
<dbReference type="SUPFAM" id="SSF53474">
    <property type="entry name" value="alpha/beta-Hydrolases"/>
    <property type="match status" value="1"/>
</dbReference>
<comment type="similarity">
    <text evidence="1">Belongs to the AB hydrolase superfamily. AB hydrolase 4 family.</text>
</comment>
<dbReference type="EMBL" id="SHKX01000015">
    <property type="protein sequence ID" value="RZU37077.1"/>
    <property type="molecule type" value="Genomic_DNA"/>
</dbReference>
<dbReference type="Gene3D" id="3.40.50.1820">
    <property type="entry name" value="alpha/beta hydrolase"/>
    <property type="match status" value="1"/>
</dbReference>
<protein>
    <recommendedName>
        <fullName evidence="3">AB hydrolase-1 domain-containing protein</fullName>
    </recommendedName>
</protein>
<dbReference type="InterPro" id="IPR000073">
    <property type="entry name" value="AB_hydrolase_1"/>
</dbReference>
<organism evidence="4 5">
    <name type="scientific">Fluviicoccus keumensis</name>
    <dbReference type="NCBI Taxonomy" id="1435465"/>
    <lineage>
        <taxon>Bacteria</taxon>
        <taxon>Pseudomonadati</taxon>
        <taxon>Pseudomonadota</taxon>
        <taxon>Gammaproteobacteria</taxon>
        <taxon>Moraxellales</taxon>
        <taxon>Moraxellaceae</taxon>
        <taxon>Fluviicoccus</taxon>
    </lineage>
</organism>
<dbReference type="Proteomes" id="UP000292423">
    <property type="component" value="Unassembled WGS sequence"/>
</dbReference>
<evidence type="ECO:0000313" key="5">
    <source>
        <dbReference type="Proteomes" id="UP000292423"/>
    </source>
</evidence>
<keyword evidence="5" id="KW-1185">Reference proteome</keyword>
<feature type="active site" description="Charge relay system" evidence="2">
    <location>
        <position position="166"/>
    </location>
</feature>
<comment type="caution">
    <text evidence="4">The sequence shown here is derived from an EMBL/GenBank/DDBJ whole genome shotgun (WGS) entry which is preliminary data.</text>
</comment>
<gene>
    <name evidence="4" type="ORF">EV700_2946</name>
</gene>
<dbReference type="NCBIfam" id="NF008218">
    <property type="entry name" value="PRK10985.1"/>
    <property type="match status" value="1"/>
</dbReference>
<dbReference type="PIRSF" id="PIRSF005211">
    <property type="entry name" value="Ab_hydro_YheT"/>
    <property type="match status" value="1"/>
</dbReference>
<reference evidence="4 5" key="1">
    <citation type="submission" date="2019-02" db="EMBL/GenBank/DDBJ databases">
        <title>Genomic Encyclopedia of Type Strains, Phase IV (KMG-IV): sequencing the most valuable type-strain genomes for metagenomic binning, comparative biology and taxonomic classification.</title>
        <authorList>
            <person name="Goeker M."/>
        </authorList>
    </citation>
    <scope>NUCLEOTIDE SEQUENCE [LARGE SCALE GENOMIC DNA]</scope>
    <source>
        <strain evidence="4 5">DSM 105135</strain>
    </source>
</reference>
<evidence type="ECO:0000256" key="2">
    <source>
        <dbReference type="PIRSR" id="PIRSR005211-1"/>
    </source>
</evidence>
<feature type="active site" description="Charge relay system" evidence="2">
    <location>
        <position position="328"/>
    </location>
</feature>
<dbReference type="GO" id="GO:0047372">
    <property type="term" value="F:monoacylglycerol lipase activity"/>
    <property type="evidence" value="ECO:0007669"/>
    <property type="project" value="TreeGrafter"/>
</dbReference>
<evidence type="ECO:0000259" key="3">
    <source>
        <dbReference type="Pfam" id="PF00561"/>
    </source>
</evidence>
<sequence length="359" mass="39919">MLASAPNTSRYWITPSTMSHYPFPQSFFRSPFRPAKGLENAHLQTVFATFHRRNPPGLHRRRREITLPDGDHLWLDCHEPHPVASDVPLTLIVHGLGGSSESHYVLGLQKALAALGWPSAAMNCRGARIPNRLPRAYHAGASDDVIAVLEMLAAESGRKVALVGYSLGGSMVLKALAELGSDNRLLGGVAVSVPLDLAQCADQMNRGLSRLYRKHLLTEMGGLWLSKLQHFRQTGANEAVRLLEKHVGNGRFTSFWEFDQQVMAPLHGFRDVDDYYTRCQPSQFLRHISAPTLVIHAADDPFMVPEVVPPAEMLSPSIHFELADKGGHVGFIGGTWLRPDYYLERRIPAFLQHIRQTGC</sequence>
<feature type="active site" description="Charge relay system" evidence="2">
    <location>
        <position position="300"/>
    </location>
</feature>
<feature type="domain" description="AB hydrolase-1" evidence="3">
    <location>
        <begin position="91"/>
        <end position="333"/>
    </location>
</feature>
<dbReference type="AlphaFoldDB" id="A0A4Q7YI20"/>
<dbReference type="RefSeq" id="WP_242610281.1">
    <property type="nucleotide sequence ID" value="NZ_SHKX01000015.1"/>
</dbReference>
<proteinExistence type="inferred from homology"/>
<dbReference type="InterPro" id="IPR029058">
    <property type="entry name" value="AB_hydrolase_fold"/>
</dbReference>
<evidence type="ECO:0000313" key="4">
    <source>
        <dbReference type="EMBL" id="RZU37077.1"/>
    </source>
</evidence>
<dbReference type="GO" id="GO:0034338">
    <property type="term" value="F:short-chain carboxylesterase activity"/>
    <property type="evidence" value="ECO:0007669"/>
    <property type="project" value="TreeGrafter"/>
</dbReference>